<name>E9HV17_DAPPU</name>
<evidence type="ECO:0000313" key="4">
    <source>
        <dbReference type="Proteomes" id="UP000000305"/>
    </source>
</evidence>
<dbReference type="EMBL" id="GL732833">
    <property type="protein sequence ID" value="EFX64417.1"/>
    <property type="molecule type" value="Genomic_DNA"/>
</dbReference>
<proteinExistence type="predicted"/>
<dbReference type="InParanoid" id="E9HV17"/>
<evidence type="ECO:0000259" key="2">
    <source>
        <dbReference type="Pfam" id="PF25597"/>
    </source>
</evidence>
<evidence type="ECO:0000313" key="3">
    <source>
        <dbReference type="EMBL" id="EFX64417.1"/>
    </source>
</evidence>
<dbReference type="OrthoDB" id="8058138at2759"/>
<protein>
    <recommendedName>
        <fullName evidence="2">Retroviral polymerase SH3-like domain-containing protein</fullName>
    </recommendedName>
</protein>
<evidence type="ECO:0000256" key="1">
    <source>
        <dbReference type="SAM" id="MobiDB-lite"/>
    </source>
</evidence>
<dbReference type="Proteomes" id="UP000000305">
    <property type="component" value="Unassembled WGS sequence"/>
</dbReference>
<dbReference type="InterPro" id="IPR057670">
    <property type="entry name" value="SH3_retrovirus"/>
</dbReference>
<accession>E9HV17</accession>
<dbReference type="Pfam" id="PF25597">
    <property type="entry name" value="SH3_retrovirus"/>
    <property type="match status" value="1"/>
</dbReference>
<keyword evidence="4" id="KW-1185">Reference proteome</keyword>
<organism evidence="3 4">
    <name type="scientific">Daphnia pulex</name>
    <name type="common">Water flea</name>
    <dbReference type="NCBI Taxonomy" id="6669"/>
    <lineage>
        <taxon>Eukaryota</taxon>
        <taxon>Metazoa</taxon>
        <taxon>Ecdysozoa</taxon>
        <taxon>Arthropoda</taxon>
        <taxon>Crustacea</taxon>
        <taxon>Branchiopoda</taxon>
        <taxon>Diplostraca</taxon>
        <taxon>Cladocera</taxon>
        <taxon>Anomopoda</taxon>
        <taxon>Daphniidae</taxon>
        <taxon>Daphnia</taxon>
    </lineage>
</organism>
<dbReference type="AlphaFoldDB" id="E9HV17"/>
<gene>
    <name evidence="3" type="ORF">DAPPUDRAFT_334222</name>
</gene>
<feature type="region of interest" description="Disordered" evidence="1">
    <location>
        <begin position="55"/>
        <end position="134"/>
    </location>
</feature>
<dbReference type="KEGG" id="dpx:DAPPUDRAFT_334222"/>
<reference evidence="3 4" key="1">
    <citation type="journal article" date="2011" name="Science">
        <title>The ecoresponsive genome of Daphnia pulex.</title>
        <authorList>
            <person name="Colbourne J.K."/>
            <person name="Pfrender M.E."/>
            <person name="Gilbert D."/>
            <person name="Thomas W.K."/>
            <person name="Tucker A."/>
            <person name="Oakley T.H."/>
            <person name="Tokishita S."/>
            <person name="Aerts A."/>
            <person name="Arnold G.J."/>
            <person name="Basu M.K."/>
            <person name="Bauer D.J."/>
            <person name="Caceres C.E."/>
            <person name="Carmel L."/>
            <person name="Casola C."/>
            <person name="Choi J.H."/>
            <person name="Detter J.C."/>
            <person name="Dong Q."/>
            <person name="Dusheyko S."/>
            <person name="Eads B.D."/>
            <person name="Frohlich T."/>
            <person name="Geiler-Samerotte K.A."/>
            <person name="Gerlach D."/>
            <person name="Hatcher P."/>
            <person name="Jogdeo S."/>
            <person name="Krijgsveld J."/>
            <person name="Kriventseva E.V."/>
            <person name="Kultz D."/>
            <person name="Laforsch C."/>
            <person name="Lindquist E."/>
            <person name="Lopez J."/>
            <person name="Manak J.R."/>
            <person name="Muller J."/>
            <person name="Pangilinan J."/>
            <person name="Patwardhan R.P."/>
            <person name="Pitluck S."/>
            <person name="Pritham E.J."/>
            <person name="Rechtsteiner A."/>
            <person name="Rho M."/>
            <person name="Rogozin I.B."/>
            <person name="Sakarya O."/>
            <person name="Salamov A."/>
            <person name="Schaack S."/>
            <person name="Shapiro H."/>
            <person name="Shiga Y."/>
            <person name="Skalitzky C."/>
            <person name="Smith Z."/>
            <person name="Souvorov A."/>
            <person name="Sung W."/>
            <person name="Tang Z."/>
            <person name="Tsuchiya D."/>
            <person name="Tu H."/>
            <person name="Vos H."/>
            <person name="Wang M."/>
            <person name="Wolf Y.I."/>
            <person name="Yamagata H."/>
            <person name="Yamada T."/>
            <person name="Ye Y."/>
            <person name="Shaw J.R."/>
            <person name="Andrews J."/>
            <person name="Crease T.J."/>
            <person name="Tang H."/>
            <person name="Lucas S.M."/>
            <person name="Robertson H.M."/>
            <person name="Bork P."/>
            <person name="Koonin E.V."/>
            <person name="Zdobnov E.M."/>
            <person name="Grigoriev I.V."/>
            <person name="Lynch M."/>
            <person name="Boore J.L."/>
        </authorList>
    </citation>
    <scope>NUCLEOTIDE SEQUENCE [LARGE SCALE GENOMIC DNA]</scope>
</reference>
<feature type="non-terminal residue" evidence="3">
    <location>
        <position position="186"/>
    </location>
</feature>
<dbReference type="HOGENOM" id="CLU_1457904_0_0_1"/>
<feature type="region of interest" description="Disordered" evidence="1">
    <location>
        <begin position="147"/>
        <end position="186"/>
    </location>
</feature>
<feature type="domain" description="Retroviral polymerase SH3-like" evidence="2">
    <location>
        <begin position="1"/>
        <end position="37"/>
    </location>
</feature>
<sequence length="186" mass="21191">MVGYVEGSTSCYQIWDPRARKLVISRDVTFEEQSMMELSEIQTATEEKDYYSILPTADDHKHGTGANRMDQEEVAPRAEQPVHQGEEEVRPIDQPQEDETTQTQGEGNHHQDEQSDELSYGADPDQDEQIDEPFYGFDLAMGGVRRSERIRQARRMPTPADKMRQLRGYPANVLTDENESVGPSTK</sequence>